<accession>M1DVC4</accession>
<keyword evidence="2" id="KW-1185">Reference proteome</keyword>
<proteinExistence type="predicted"/>
<dbReference type="AlphaFoldDB" id="M1DVC4"/>
<sequence>MGSGRPKGLDLWTDRRSILSVRPSTLETKFCGLDSRTSTTVRGLTYGGHPRTTRTDRSSPYGLWVATGWGAAPLSASHINICSRGSGVPCQPMLRNPISFVQALASGATQYARVTRPSTRSHFFPFEFPFNTPMFSSSFLHSKMFSYGIP</sequence>
<reference evidence="1" key="2">
    <citation type="submission" date="2015-06" db="UniProtKB">
        <authorList>
            <consortium name="EnsemblPlants"/>
        </authorList>
    </citation>
    <scope>IDENTIFICATION</scope>
    <source>
        <strain evidence="1">DM1-3 516 R44</strain>
    </source>
</reference>
<name>M1DVC4_SOLTU</name>
<organism evidence="1 2">
    <name type="scientific">Solanum tuberosum</name>
    <name type="common">Potato</name>
    <dbReference type="NCBI Taxonomy" id="4113"/>
    <lineage>
        <taxon>Eukaryota</taxon>
        <taxon>Viridiplantae</taxon>
        <taxon>Streptophyta</taxon>
        <taxon>Embryophyta</taxon>
        <taxon>Tracheophyta</taxon>
        <taxon>Spermatophyta</taxon>
        <taxon>Magnoliopsida</taxon>
        <taxon>eudicotyledons</taxon>
        <taxon>Gunneridae</taxon>
        <taxon>Pentapetalae</taxon>
        <taxon>asterids</taxon>
        <taxon>lamiids</taxon>
        <taxon>Solanales</taxon>
        <taxon>Solanaceae</taxon>
        <taxon>Solanoideae</taxon>
        <taxon>Solaneae</taxon>
        <taxon>Solanum</taxon>
    </lineage>
</organism>
<dbReference type="Gramene" id="PGSC0003DMT400094996">
    <property type="protein sequence ID" value="PGSC0003DMT400094996"/>
    <property type="gene ID" value="PGSC0003DMG400044567"/>
</dbReference>
<dbReference type="Proteomes" id="UP000011115">
    <property type="component" value="Unassembled WGS sequence"/>
</dbReference>
<evidence type="ECO:0000313" key="1">
    <source>
        <dbReference type="EnsemblPlants" id="PGSC0003DMT400094996"/>
    </source>
</evidence>
<dbReference type="EnsemblPlants" id="PGSC0003DMT400094996">
    <property type="protein sequence ID" value="PGSC0003DMT400094996"/>
    <property type="gene ID" value="PGSC0003DMG400044567"/>
</dbReference>
<evidence type="ECO:0000313" key="2">
    <source>
        <dbReference type="Proteomes" id="UP000011115"/>
    </source>
</evidence>
<dbReference type="PaxDb" id="4113-PGSC0003DMT400094996"/>
<dbReference type="HOGENOM" id="CLU_1743763_0_0_1"/>
<protein>
    <submittedName>
        <fullName evidence="1">Uncharacterized protein</fullName>
    </submittedName>
</protein>
<reference evidence="2" key="1">
    <citation type="journal article" date="2011" name="Nature">
        <title>Genome sequence and analysis of the tuber crop potato.</title>
        <authorList>
            <consortium name="The Potato Genome Sequencing Consortium"/>
        </authorList>
    </citation>
    <scope>NUCLEOTIDE SEQUENCE [LARGE SCALE GENOMIC DNA]</scope>
    <source>
        <strain evidence="2">cv. DM1-3 516 R44</strain>
    </source>
</reference>
<dbReference type="InParanoid" id="M1DVC4"/>